<dbReference type="Proteomes" id="UP001500279">
    <property type="component" value="Unassembled WGS sequence"/>
</dbReference>
<dbReference type="NCBIfam" id="TIGR02360">
    <property type="entry name" value="pbenz_hydroxyl"/>
    <property type="match status" value="1"/>
</dbReference>
<dbReference type="PANTHER" id="PTHR43476:SF4">
    <property type="entry name" value="BLR0106 PROTEIN"/>
    <property type="match status" value="1"/>
</dbReference>
<keyword evidence="5" id="KW-1185">Reference proteome</keyword>
<dbReference type="Pfam" id="PF01494">
    <property type="entry name" value="FAD_binding_3"/>
    <property type="match status" value="1"/>
</dbReference>
<dbReference type="EMBL" id="BAAAEW010000003">
    <property type="protein sequence ID" value="GAA0741712.1"/>
    <property type="molecule type" value="Genomic_DNA"/>
</dbReference>
<dbReference type="InterPro" id="IPR012733">
    <property type="entry name" value="HB_mOase"/>
</dbReference>
<dbReference type="SUPFAM" id="SSF51905">
    <property type="entry name" value="FAD/NAD(P)-binding domain"/>
    <property type="match status" value="1"/>
</dbReference>
<dbReference type="PANTHER" id="PTHR43476">
    <property type="entry name" value="3-(3-HYDROXY-PHENYL)PROPIONATE/3-HYDROXYCINNAMIC ACID HYDROXYLASE"/>
    <property type="match status" value="1"/>
</dbReference>
<dbReference type="InterPro" id="IPR050631">
    <property type="entry name" value="PheA/TfdB_FAD_monoxygenase"/>
</dbReference>
<feature type="domain" description="FAD-binding" evidence="3">
    <location>
        <begin position="9"/>
        <end position="350"/>
    </location>
</feature>
<dbReference type="Gene3D" id="3.30.9.10">
    <property type="entry name" value="D-Amino Acid Oxidase, subunit A, domain 2"/>
    <property type="match status" value="1"/>
</dbReference>
<organism evidence="4 5">
    <name type="scientific">Ideonella azotifigens</name>
    <dbReference type="NCBI Taxonomy" id="513160"/>
    <lineage>
        <taxon>Bacteria</taxon>
        <taxon>Pseudomonadati</taxon>
        <taxon>Pseudomonadota</taxon>
        <taxon>Betaproteobacteria</taxon>
        <taxon>Burkholderiales</taxon>
        <taxon>Sphaerotilaceae</taxon>
        <taxon>Ideonella</taxon>
    </lineage>
</organism>
<dbReference type="Gene3D" id="3.50.50.60">
    <property type="entry name" value="FAD/NAD(P)-binding domain"/>
    <property type="match status" value="1"/>
</dbReference>
<evidence type="ECO:0000313" key="4">
    <source>
        <dbReference type="EMBL" id="GAA0741712.1"/>
    </source>
</evidence>
<gene>
    <name evidence="4" type="primary">pobA</name>
    <name evidence="4" type="ORF">GCM10009107_04540</name>
</gene>
<reference evidence="5" key="1">
    <citation type="journal article" date="2019" name="Int. J. Syst. Evol. Microbiol.">
        <title>The Global Catalogue of Microorganisms (GCM) 10K type strain sequencing project: providing services to taxonomists for standard genome sequencing and annotation.</title>
        <authorList>
            <consortium name="The Broad Institute Genomics Platform"/>
            <consortium name="The Broad Institute Genome Sequencing Center for Infectious Disease"/>
            <person name="Wu L."/>
            <person name="Ma J."/>
        </authorList>
    </citation>
    <scope>NUCLEOTIDE SEQUENCE [LARGE SCALE GENOMIC DNA]</scope>
    <source>
        <strain evidence="5">JCM 15503</strain>
    </source>
</reference>
<keyword evidence="1" id="KW-0560">Oxidoreductase</keyword>
<sequence length="399" mass="44106">MPPTTFPTRTQVAIIGAGPAGLLLGQLLHKAGIDAVVLEQRSGDYVLGRIRAGVIEQTTVDLLERAGVAARMHAEGLPHDGFELCVDGQRSRIDLHARTGGKRVTVYGQTEITRDLMAARAEEGLTTVYEATNVEVLDFDGDTPRVRFQHQGRDHELRCDFIAGCDGFHGVCRASVPQSSLRTFEKVYPFGWLGILADVPPVAHELIYVRHERGFALCSMRSATRSRYYLQCSLEDKVEQWSDQAFWDELKRRLDPAAAAALVTGPAIEKSIAPLRSFVTEPMRFGRLFLAGDAAHIVPPTGAKGLNLAASDVQFLAEALTEHYQEKSAAGLDGYSARALARIWKAERFSWWFTSLMHRFPDNAGFGDRMQQAELDYLRQSEAAQTVMAENYVGLPMVA</sequence>
<dbReference type="NCBIfam" id="NF006091">
    <property type="entry name" value="PRK08243.1"/>
    <property type="match status" value="1"/>
</dbReference>
<proteinExistence type="predicted"/>
<name>A0ABP3USG0_9BURK</name>
<evidence type="ECO:0000259" key="3">
    <source>
        <dbReference type="Pfam" id="PF01494"/>
    </source>
</evidence>
<dbReference type="SUPFAM" id="SSF54373">
    <property type="entry name" value="FAD-linked reductases, C-terminal domain"/>
    <property type="match status" value="1"/>
</dbReference>
<accession>A0ABP3USG0</accession>
<comment type="caution">
    <text evidence="4">The sequence shown here is derived from an EMBL/GenBank/DDBJ whole genome shotgun (WGS) entry which is preliminary data.</text>
</comment>
<dbReference type="InterPro" id="IPR036188">
    <property type="entry name" value="FAD/NAD-bd_sf"/>
</dbReference>
<evidence type="ECO:0000313" key="5">
    <source>
        <dbReference type="Proteomes" id="UP001500279"/>
    </source>
</evidence>
<keyword evidence="2" id="KW-0520">NAD</keyword>
<protein>
    <submittedName>
        <fullName evidence="4">4-hydroxybenzoate 3-monooxygenase</fullName>
    </submittedName>
</protein>
<dbReference type="RefSeq" id="WP_141289507.1">
    <property type="nucleotide sequence ID" value="NZ_BAAAEW010000003.1"/>
</dbReference>
<dbReference type="PRINTS" id="PR00420">
    <property type="entry name" value="RNGMNOXGNASE"/>
</dbReference>
<dbReference type="InterPro" id="IPR002938">
    <property type="entry name" value="FAD-bd"/>
</dbReference>
<evidence type="ECO:0000256" key="1">
    <source>
        <dbReference type="ARBA" id="ARBA00023002"/>
    </source>
</evidence>
<evidence type="ECO:0000256" key="2">
    <source>
        <dbReference type="ARBA" id="ARBA00023027"/>
    </source>
</evidence>